<keyword evidence="2" id="KW-1185">Reference proteome</keyword>
<organism evidence="1 2">
    <name type="scientific">Rossellomorea pakistanensis</name>
    <dbReference type="NCBI Taxonomy" id="992288"/>
    <lineage>
        <taxon>Bacteria</taxon>
        <taxon>Bacillati</taxon>
        <taxon>Bacillota</taxon>
        <taxon>Bacilli</taxon>
        <taxon>Bacillales</taxon>
        <taxon>Bacillaceae</taxon>
        <taxon>Rossellomorea</taxon>
    </lineage>
</organism>
<dbReference type="EMBL" id="JAFBDZ010000001">
    <property type="protein sequence ID" value="MBM7584614.1"/>
    <property type="molecule type" value="Genomic_DNA"/>
</dbReference>
<evidence type="ECO:0000313" key="1">
    <source>
        <dbReference type="EMBL" id="MBM7584614.1"/>
    </source>
</evidence>
<dbReference type="Proteomes" id="UP001646157">
    <property type="component" value="Unassembled WGS sequence"/>
</dbReference>
<reference evidence="1 2" key="1">
    <citation type="submission" date="2021-01" db="EMBL/GenBank/DDBJ databases">
        <title>Genomic Encyclopedia of Type Strains, Phase IV (KMG-IV): sequencing the most valuable type-strain genomes for metagenomic binning, comparative biology and taxonomic classification.</title>
        <authorList>
            <person name="Goeker M."/>
        </authorList>
    </citation>
    <scope>NUCLEOTIDE SEQUENCE [LARGE SCALE GENOMIC DNA]</scope>
    <source>
        <strain evidence="1 2">DSM 24834</strain>
    </source>
</reference>
<accession>A0ABS2NA26</accession>
<protein>
    <submittedName>
        <fullName evidence="1">Uncharacterized protein</fullName>
    </submittedName>
</protein>
<comment type="caution">
    <text evidence="1">The sequence shown here is derived from an EMBL/GenBank/DDBJ whole genome shotgun (WGS) entry which is preliminary data.</text>
</comment>
<proteinExistence type="predicted"/>
<gene>
    <name evidence="1" type="ORF">JOC86_001151</name>
</gene>
<evidence type="ECO:0000313" key="2">
    <source>
        <dbReference type="Proteomes" id="UP001646157"/>
    </source>
</evidence>
<name>A0ABS2NA26_9BACI</name>
<dbReference type="RefSeq" id="WP_205168781.1">
    <property type="nucleotide sequence ID" value="NZ_JAFBDZ010000001.1"/>
</dbReference>
<sequence length="205" mass="24193">MDIEVGYLPKRYYDSNPDAGGFFPFTLEGTTPYVFSIDGFYLPELDENFLPLWMRNIKAFPLYFCAEVPTYLKYEIEHKCQEFNIGYRYLTNKYDRSVIVTAIQNEKQFKEIFPFYITLGSGNDLVLWSTNKDVFRLEQREWKGNWEGKVVETVVVKVEVDTSIFWIGYDGENIAVISNQLNFSTYEKIIRTFPIFVVPKLCEYE</sequence>